<evidence type="ECO:0000313" key="1">
    <source>
        <dbReference type="EMBL" id="TNN24064.1"/>
    </source>
</evidence>
<keyword evidence="2" id="KW-1185">Reference proteome</keyword>
<reference evidence="1 2" key="1">
    <citation type="submission" date="2019-03" db="EMBL/GenBank/DDBJ databases">
        <title>First draft genome of Liparis tanakae, snailfish: a comprehensive survey of snailfish specific genes.</title>
        <authorList>
            <person name="Kim W."/>
            <person name="Song I."/>
            <person name="Jeong J.-H."/>
            <person name="Kim D."/>
            <person name="Kim S."/>
            <person name="Ryu S."/>
            <person name="Song J.Y."/>
            <person name="Lee S.K."/>
        </authorList>
    </citation>
    <scope>NUCLEOTIDE SEQUENCE [LARGE SCALE GENOMIC DNA]</scope>
    <source>
        <tissue evidence="1">Muscle</tissue>
    </source>
</reference>
<dbReference type="Proteomes" id="UP000314294">
    <property type="component" value="Unassembled WGS sequence"/>
</dbReference>
<gene>
    <name evidence="1" type="ORF">EYF80_065814</name>
</gene>
<comment type="caution">
    <text evidence="1">The sequence shown here is derived from an EMBL/GenBank/DDBJ whole genome shotgun (WGS) entry which is preliminary data.</text>
</comment>
<proteinExistence type="predicted"/>
<name>A0A4Z2E635_9TELE</name>
<dbReference type="EMBL" id="SRLO01016521">
    <property type="protein sequence ID" value="TNN24064.1"/>
    <property type="molecule type" value="Genomic_DNA"/>
</dbReference>
<dbReference type="OrthoDB" id="74183at2759"/>
<protein>
    <submittedName>
        <fullName evidence="1">Uncharacterized protein</fullName>
    </submittedName>
</protein>
<dbReference type="AlphaFoldDB" id="A0A4Z2E635"/>
<evidence type="ECO:0000313" key="2">
    <source>
        <dbReference type="Proteomes" id="UP000314294"/>
    </source>
</evidence>
<organism evidence="1 2">
    <name type="scientific">Liparis tanakae</name>
    <name type="common">Tanaka's snailfish</name>
    <dbReference type="NCBI Taxonomy" id="230148"/>
    <lineage>
        <taxon>Eukaryota</taxon>
        <taxon>Metazoa</taxon>
        <taxon>Chordata</taxon>
        <taxon>Craniata</taxon>
        <taxon>Vertebrata</taxon>
        <taxon>Euteleostomi</taxon>
        <taxon>Actinopterygii</taxon>
        <taxon>Neopterygii</taxon>
        <taxon>Teleostei</taxon>
        <taxon>Neoteleostei</taxon>
        <taxon>Acanthomorphata</taxon>
        <taxon>Eupercaria</taxon>
        <taxon>Perciformes</taxon>
        <taxon>Cottioidei</taxon>
        <taxon>Cottales</taxon>
        <taxon>Liparidae</taxon>
        <taxon>Liparis</taxon>
    </lineage>
</organism>
<sequence>MPYAAYCRKRHGSGDEAEVRQYGELVGQGGAESILLYRA</sequence>
<accession>A0A4Z2E635</accession>